<dbReference type="InterPro" id="IPR001932">
    <property type="entry name" value="PPM-type_phosphatase-like_dom"/>
</dbReference>
<feature type="domain" description="PPM-type phosphatase" evidence="1">
    <location>
        <begin position="1"/>
        <end position="131"/>
    </location>
</feature>
<proteinExistence type="predicted"/>
<dbReference type="CDD" id="cd00143">
    <property type="entry name" value="PP2Cc"/>
    <property type="match status" value="1"/>
</dbReference>
<organism evidence="2">
    <name type="scientific">Marseillevirus LCMAC101</name>
    <dbReference type="NCBI Taxonomy" id="2506602"/>
    <lineage>
        <taxon>Viruses</taxon>
        <taxon>Varidnaviria</taxon>
        <taxon>Bamfordvirae</taxon>
        <taxon>Nucleocytoviricota</taxon>
        <taxon>Megaviricetes</taxon>
        <taxon>Pimascovirales</taxon>
        <taxon>Pimascovirales incertae sedis</taxon>
        <taxon>Marseilleviridae</taxon>
    </lineage>
</organism>
<gene>
    <name evidence="2" type="ORF">LCMAC101_05960</name>
</gene>
<dbReference type="PROSITE" id="PS51746">
    <property type="entry name" value="PPM_2"/>
    <property type="match status" value="1"/>
</dbReference>
<dbReference type="PANTHER" id="PTHR13832">
    <property type="entry name" value="PROTEIN PHOSPHATASE 2C"/>
    <property type="match status" value="1"/>
</dbReference>
<name>A0A481YSX2_9VIRU</name>
<dbReference type="Pfam" id="PF00481">
    <property type="entry name" value="PP2C"/>
    <property type="match status" value="1"/>
</dbReference>
<accession>A0A481YSX2</accession>
<dbReference type="SUPFAM" id="SSF81606">
    <property type="entry name" value="PP2C-like"/>
    <property type="match status" value="1"/>
</dbReference>
<evidence type="ECO:0000259" key="1">
    <source>
        <dbReference type="PROSITE" id="PS51746"/>
    </source>
</evidence>
<dbReference type="GO" id="GO:0004722">
    <property type="term" value="F:protein serine/threonine phosphatase activity"/>
    <property type="evidence" value="ECO:0007669"/>
    <property type="project" value="InterPro"/>
</dbReference>
<dbReference type="InterPro" id="IPR015655">
    <property type="entry name" value="PP2C"/>
</dbReference>
<dbReference type="Gene3D" id="3.60.40.10">
    <property type="entry name" value="PPM-type phosphatase domain"/>
    <property type="match status" value="1"/>
</dbReference>
<reference evidence="2" key="1">
    <citation type="journal article" date="2019" name="MBio">
        <title>Virus Genomes from Deep Sea Sediments Expand the Ocean Megavirome and Support Independent Origins of Viral Gigantism.</title>
        <authorList>
            <person name="Backstrom D."/>
            <person name="Yutin N."/>
            <person name="Jorgensen S.L."/>
            <person name="Dharamshi J."/>
            <person name="Homa F."/>
            <person name="Zaremba-Niedwiedzka K."/>
            <person name="Spang A."/>
            <person name="Wolf Y.I."/>
            <person name="Koonin E.V."/>
            <person name="Ettema T.J."/>
        </authorList>
    </citation>
    <scope>NUCLEOTIDE SEQUENCE</scope>
</reference>
<protein>
    <submittedName>
        <fullName evidence="2">Protein phosphatase 2C</fullName>
    </submittedName>
</protein>
<evidence type="ECO:0000313" key="2">
    <source>
        <dbReference type="EMBL" id="QBK86001.1"/>
    </source>
</evidence>
<sequence>MCLDGKINFSEDHKPSNPLEEERIRKAGGYVSNSGRIDSCLAVSRALGDSDYKGKQYEGSEAKVSPIPDVTEFPFSNKTKIIMASDGFFDTVEENDMILKYINLEDPCGNLMEYSLIKGSLDNIIIMMLDLSQDSSL</sequence>
<dbReference type="PANTHER" id="PTHR13832:SF827">
    <property type="entry name" value="PROTEIN PHOSPHATASE 1L"/>
    <property type="match status" value="1"/>
</dbReference>
<dbReference type="EMBL" id="MK500328">
    <property type="protein sequence ID" value="QBK86001.1"/>
    <property type="molecule type" value="Genomic_DNA"/>
</dbReference>
<dbReference type="InterPro" id="IPR036457">
    <property type="entry name" value="PPM-type-like_dom_sf"/>
</dbReference>